<keyword evidence="6" id="KW-0175">Coiled coil</keyword>
<dbReference type="PANTHER" id="PTHR30221">
    <property type="entry name" value="SMALL-CONDUCTANCE MECHANOSENSITIVE CHANNEL"/>
    <property type="match status" value="1"/>
</dbReference>
<dbReference type="PANTHER" id="PTHR30221:SF18">
    <property type="entry name" value="SLL0590 PROTEIN"/>
    <property type="match status" value="1"/>
</dbReference>
<comment type="subcellular location">
    <subcellularLocation>
        <location evidence="1">Cell membrane</location>
        <topology evidence="1">Multi-pass membrane protein</topology>
    </subcellularLocation>
</comment>
<accession>A0A7Y2E5G5</accession>
<keyword evidence="5 7" id="KW-0472">Membrane</keyword>
<dbReference type="SUPFAM" id="SSF82689">
    <property type="entry name" value="Mechanosensitive channel protein MscS (YggB), C-terminal domain"/>
    <property type="match status" value="1"/>
</dbReference>
<dbReference type="InterPro" id="IPR011066">
    <property type="entry name" value="MscS_channel_C_sf"/>
</dbReference>
<feature type="coiled-coil region" evidence="6">
    <location>
        <begin position="287"/>
        <end position="321"/>
    </location>
</feature>
<dbReference type="SUPFAM" id="SSF50182">
    <property type="entry name" value="Sm-like ribonucleoproteins"/>
    <property type="match status" value="1"/>
</dbReference>
<keyword evidence="2" id="KW-1003">Cell membrane</keyword>
<evidence type="ECO:0000256" key="3">
    <source>
        <dbReference type="ARBA" id="ARBA00022692"/>
    </source>
</evidence>
<sequence length="321" mass="35987">MELGQFWGRIQDFIPALLVILLLVAALQLLNWLQSKRNTRLGRLRSFSRQIITMLIIAVGIVLLVLTLPLSDATKGNLLSLFGLVVTAMIALSLTTFVGNMMSGFMLRNMGSFRSGDFIQIDDVLGRVTERGLFHTEIQVENRDLVTFPNMYLVSHPMTTVRSSGTIIFAHVSLGYDVSHHYIEELLCGAVQNAGLSDGFVHVTELGDYSVTYKVAGFLGDVKSLITARSNLRKQILETLHDKEIEIVSPSFMNQRRVEETRFVPKQYNLKSPVSKSGSPETVVFDKAEQAERLQQIEIQRDKLLKEADKLREESASLDKA</sequence>
<feature type="transmembrane region" description="Helical" evidence="7">
    <location>
        <begin position="13"/>
        <end position="30"/>
    </location>
</feature>
<organism evidence="9 10">
    <name type="scientific">Eiseniibacteriota bacterium</name>
    <dbReference type="NCBI Taxonomy" id="2212470"/>
    <lineage>
        <taxon>Bacteria</taxon>
        <taxon>Candidatus Eiseniibacteriota</taxon>
    </lineage>
</organism>
<evidence type="ECO:0000256" key="2">
    <source>
        <dbReference type="ARBA" id="ARBA00022475"/>
    </source>
</evidence>
<dbReference type="GO" id="GO:0005886">
    <property type="term" value="C:plasma membrane"/>
    <property type="evidence" value="ECO:0007669"/>
    <property type="project" value="UniProtKB-SubCell"/>
</dbReference>
<dbReference type="InterPro" id="IPR023408">
    <property type="entry name" value="MscS_beta-dom_sf"/>
</dbReference>
<dbReference type="Proteomes" id="UP000547674">
    <property type="component" value="Unassembled WGS sequence"/>
</dbReference>
<evidence type="ECO:0000313" key="9">
    <source>
        <dbReference type="EMBL" id="NNF05536.1"/>
    </source>
</evidence>
<protein>
    <submittedName>
        <fullName evidence="9">Mechanosensitive ion channel</fullName>
    </submittedName>
</protein>
<feature type="non-terminal residue" evidence="9">
    <location>
        <position position="321"/>
    </location>
</feature>
<evidence type="ECO:0000256" key="6">
    <source>
        <dbReference type="SAM" id="Coils"/>
    </source>
</evidence>
<feature type="transmembrane region" description="Helical" evidence="7">
    <location>
        <begin position="51"/>
        <end position="71"/>
    </location>
</feature>
<evidence type="ECO:0000259" key="8">
    <source>
        <dbReference type="Pfam" id="PF00924"/>
    </source>
</evidence>
<comment type="caution">
    <text evidence="9">The sequence shown here is derived from an EMBL/GenBank/DDBJ whole genome shotgun (WGS) entry which is preliminary data.</text>
</comment>
<dbReference type="EMBL" id="JABDJR010000072">
    <property type="protein sequence ID" value="NNF05536.1"/>
    <property type="molecule type" value="Genomic_DNA"/>
</dbReference>
<gene>
    <name evidence="9" type="ORF">HKN21_02130</name>
</gene>
<evidence type="ECO:0000256" key="7">
    <source>
        <dbReference type="SAM" id="Phobius"/>
    </source>
</evidence>
<name>A0A7Y2E5G5_UNCEI</name>
<dbReference type="Pfam" id="PF00924">
    <property type="entry name" value="MS_channel_2nd"/>
    <property type="match status" value="1"/>
</dbReference>
<dbReference type="AlphaFoldDB" id="A0A7Y2E5G5"/>
<dbReference type="InterPro" id="IPR010920">
    <property type="entry name" value="LSM_dom_sf"/>
</dbReference>
<proteinExistence type="predicted"/>
<evidence type="ECO:0000256" key="1">
    <source>
        <dbReference type="ARBA" id="ARBA00004651"/>
    </source>
</evidence>
<keyword evidence="4 7" id="KW-1133">Transmembrane helix</keyword>
<feature type="transmembrane region" description="Helical" evidence="7">
    <location>
        <begin position="77"/>
        <end position="98"/>
    </location>
</feature>
<feature type="domain" description="Mechanosensitive ion channel MscS" evidence="8">
    <location>
        <begin position="97"/>
        <end position="157"/>
    </location>
</feature>
<dbReference type="InterPro" id="IPR045275">
    <property type="entry name" value="MscS_archaea/bacteria_type"/>
</dbReference>
<evidence type="ECO:0000256" key="5">
    <source>
        <dbReference type="ARBA" id="ARBA00023136"/>
    </source>
</evidence>
<keyword evidence="3 7" id="KW-0812">Transmembrane</keyword>
<evidence type="ECO:0000256" key="4">
    <source>
        <dbReference type="ARBA" id="ARBA00022989"/>
    </source>
</evidence>
<dbReference type="GO" id="GO:0008381">
    <property type="term" value="F:mechanosensitive monoatomic ion channel activity"/>
    <property type="evidence" value="ECO:0007669"/>
    <property type="project" value="InterPro"/>
</dbReference>
<reference evidence="9 10" key="1">
    <citation type="submission" date="2020-03" db="EMBL/GenBank/DDBJ databases">
        <title>Metabolic flexibility allows generalist bacteria to become dominant in a frequently disturbed ecosystem.</title>
        <authorList>
            <person name="Chen Y.-J."/>
            <person name="Leung P.M."/>
            <person name="Bay S.K."/>
            <person name="Hugenholtz P."/>
            <person name="Kessler A.J."/>
            <person name="Shelley G."/>
            <person name="Waite D.W."/>
            <person name="Cook P.L."/>
            <person name="Greening C."/>
        </authorList>
    </citation>
    <scope>NUCLEOTIDE SEQUENCE [LARGE SCALE GENOMIC DNA]</scope>
    <source>
        <strain evidence="9">SS_bin_28</strain>
    </source>
</reference>
<dbReference type="InterPro" id="IPR006685">
    <property type="entry name" value="MscS_channel_2nd"/>
</dbReference>
<evidence type="ECO:0000313" key="10">
    <source>
        <dbReference type="Proteomes" id="UP000547674"/>
    </source>
</evidence>
<dbReference type="Gene3D" id="2.30.30.60">
    <property type="match status" value="1"/>
</dbReference>